<evidence type="ECO:0000313" key="2">
    <source>
        <dbReference type="Proteomes" id="UP001632038"/>
    </source>
</evidence>
<name>A0ABD3C546_9LAMI</name>
<keyword evidence="2" id="KW-1185">Reference proteome</keyword>
<organism evidence="1 2">
    <name type="scientific">Castilleja foliolosa</name>
    <dbReference type="NCBI Taxonomy" id="1961234"/>
    <lineage>
        <taxon>Eukaryota</taxon>
        <taxon>Viridiplantae</taxon>
        <taxon>Streptophyta</taxon>
        <taxon>Embryophyta</taxon>
        <taxon>Tracheophyta</taxon>
        <taxon>Spermatophyta</taxon>
        <taxon>Magnoliopsida</taxon>
        <taxon>eudicotyledons</taxon>
        <taxon>Gunneridae</taxon>
        <taxon>Pentapetalae</taxon>
        <taxon>asterids</taxon>
        <taxon>lamiids</taxon>
        <taxon>Lamiales</taxon>
        <taxon>Orobanchaceae</taxon>
        <taxon>Pedicularideae</taxon>
        <taxon>Castillejinae</taxon>
        <taxon>Castilleja</taxon>
    </lineage>
</organism>
<accession>A0ABD3C546</accession>
<proteinExistence type="predicted"/>
<evidence type="ECO:0000313" key="1">
    <source>
        <dbReference type="EMBL" id="KAL3624414.1"/>
    </source>
</evidence>
<dbReference type="EMBL" id="JAVIJP010000053">
    <property type="protein sequence ID" value="KAL3624414.1"/>
    <property type="molecule type" value="Genomic_DNA"/>
</dbReference>
<protein>
    <submittedName>
        <fullName evidence="1">Uncharacterized protein</fullName>
    </submittedName>
</protein>
<dbReference type="AlphaFoldDB" id="A0ABD3C546"/>
<sequence>MVNGVTSYIDELFIPPLKVDYNTLIPSVFQARPVEFLGHKILENQSDFGNFLAIAKLHMKEFLTFVEEGVPIPSESANSLLRGVWLNSGFAHPLSAAIDLYGGEMICLFMFYSNQDSFTDRIARMEADPYFKLSVMGLKKPTSTSTFLRLFSSILICYCCDKSLLRVFDQIMGTTVFGLRLDQIAKSKARAIERAAEKEEIERFSFVTEDVSQVKDMEPLRKMFVARCAPHDIIKKLELDLLNVQSCPSCVGKKMEINIKVNNGRYWDFSFSFEVTPV</sequence>
<gene>
    <name evidence="1" type="ORF">CASFOL_031082</name>
</gene>
<reference evidence="2" key="1">
    <citation type="journal article" date="2024" name="IScience">
        <title>Strigolactones Initiate the Formation of Haustorium-like Structures in Castilleja.</title>
        <authorList>
            <person name="Buerger M."/>
            <person name="Peterson D."/>
            <person name="Chory J."/>
        </authorList>
    </citation>
    <scope>NUCLEOTIDE SEQUENCE [LARGE SCALE GENOMIC DNA]</scope>
</reference>
<dbReference type="Proteomes" id="UP001632038">
    <property type="component" value="Unassembled WGS sequence"/>
</dbReference>
<comment type="caution">
    <text evidence="1">The sequence shown here is derived from an EMBL/GenBank/DDBJ whole genome shotgun (WGS) entry which is preliminary data.</text>
</comment>